<dbReference type="Pfam" id="PF02771">
    <property type="entry name" value="Acyl-CoA_dh_N"/>
    <property type="match status" value="1"/>
</dbReference>
<dbReference type="RefSeq" id="WP_380223564.1">
    <property type="nucleotide sequence ID" value="NZ_JAPKNH010000002.1"/>
</dbReference>
<dbReference type="InterPro" id="IPR009075">
    <property type="entry name" value="AcylCo_DH/oxidase_C"/>
</dbReference>
<dbReference type="Proteomes" id="UP001596150">
    <property type="component" value="Unassembled WGS sequence"/>
</dbReference>
<protein>
    <submittedName>
        <fullName evidence="9">Acyl-CoA dehydrogenase family protein</fullName>
        <ecNumber evidence="9">1.-.-.-</ecNumber>
    </submittedName>
</protein>
<dbReference type="SUPFAM" id="SSF56645">
    <property type="entry name" value="Acyl-CoA dehydrogenase NM domain-like"/>
    <property type="match status" value="1"/>
</dbReference>
<evidence type="ECO:0000256" key="4">
    <source>
        <dbReference type="ARBA" id="ARBA00022827"/>
    </source>
</evidence>
<feature type="domain" description="Acyl-CoA dehydrogenase/oxidase C-terminal" evidence="6">
    <location>
        <begin position="239"/>
        <end position="361"/>
    </location>
</feature>
<feature type="domain" description="Acyl-CoA dehydrogenase/oxidase N-terminal" evidence="8">
    <location>
        <begin position="10"/>
        <end position="84"/>
    </location>
</feature>
<dbReference type="Pfam" id="PF02770">
    <property type="entry name" value="Acyl-CoA_dh_M"/>
    <property type="match status" value="1"/>
</dbReference>
<dbReference type="PANTHER" id="PTHR43831">
    <property type="entry name" value="ISOBUTYRYL-COA DEHYDROGENASE"/>
    <property type="match status" value="1"/>
</dbReference>
<accession>A0ABW0PRZ1</accession>
<comment type="cofactor">
    <cofactor evidence="1 5">
        <name>FAD</name>
        <dbReference type="ChEBI" id="CHEBI:57692"/>
    </cofactor>
</comment>
<comment type="similarity">
    <text evidence="2 5">Belongs to the acyl-CoA dehydrogenase family.</text>
</comment>
<proteinExistence type="inferred from homology"/>
<dbReference type="CDD" id="cd00567">
    <property type="entry name" value="ACAD"/>
    <property type="match status" value="1"/>
</dbReference>
<dbReference type="Pfam" id="PF00441">
    <property type="entry name" value="Acyl-CoA_dh_1"/>
    <property type="match status" value="1"/>
</dbReference>
<evidence type="ECO:0000259" key="8">
    <source>
        <dbReference type="Pfam" id="PF02771"/>
    </source>
</evidence>
<dbReference type="Gene3D" id="1.20.140.10">
    <property type="entry name" value="Butyryl-CoA Dehydrogenase, subunit A, domain 3"/>
    <property type="match status" value="1"/>
</dbReference>
<sequence>MKDIVSPIDTAEQIAAEFAVTAASSDASGRLPRRHIARLHETRLSALTAPKAHGGGGAGLLTAARVIGAIAQGDPSIALVLSMQYINLSTLPQSRWPEALVARVLADAADSGGLINGLRVEPELGTPLRGGLPATTAKLENGGWRISGHKIYSTGAGVLRWGIVWARTDEREPRVGAFLVPMSARGVRIEKTWNQLGMRATESHDVHFDDVLIPLENAADIRLPAEWGQGRDAAASVWGALLIGAIYDGVARAAAEWTRGFLQNRVPSGLGAPLATLPRMQQAIGAIEEGLAVNRRLLWSAARDLDEGDAPSPEEANLLKVAITERAIDLVGACLKLSGNHGLARANPLERHYRNVLCGRIHSPQEDTVHLAAGRAALASAT</sequence>
<evidence type="ECO:0000259" key="7">
    <source>
        <dbReference type="Pfam" id="PF02770"/>
    </source>
</evidence>
<name>A0ABW0PRZ1_9HYPH</name>
<dbReference type="InterPro" id="IPR046373">
    <property type="entry name" value="Acyl-CoA_Oxase/DH_mid-dom_sf"/>
</dbReference>
<dbReference type="PIRSF" id="PIRSF016578">
    <property type="entry name" value="HsaA"/>
    <property type="match status" value="1"/>
</dbReference>
<evidence type="ECO:0000256" key="5">
    <source>
        <dbReference type="RuleBase" id="RU362125"/>
    </source>
</evidence>
<gene>
    <name evidence="9" type="ORF">ACFPP9_05490</name>
</gene>
<dbReference type="Gene3D" id="2.40.110.10">
    <property type="entry name" value="Butyryl-CoA Dehydrogenase, subunit A, domain 2"/>
    <property type="match status" value="1"/>
</dbReference>
<evidence type="ECO:0000256" key="2">
    <source>
        <dbReference type="ARBA" id="ARBA00009347"/>
    </source>
</evidence>
<evidence type="ECO:0000256" key="3">
    <source>
        <dbReference type="ARBA" id="ARBA00022630"/>
    </source>
</evidence>
<dbReference type="InterPro" id="IPR037069">
    <property type="entry name" value="AcylCoA_DH/ox_N_sf"/>
</dbReference>
<evidence type="ECO:0000256" key="1">
    <source>
        <dbReference type="ARBA" id="ARBA00001974"/>
    </source>
</evidence>
<feature type="domain" description="Acyl-CoA oxidase/dehydrogenase middle" evidence="7">
    <location>
        <begin position="121"/>
        <end position="211"/>
    </location>
</feature>
<dbReference type="InterPro" id="IPR036250">
    <property type="entry name" value="AcylCo_DH-like_C"/>
</dbReference>
<keyword evidence="3 5" id="KW-0285">Flavoprotein</keyword>
<keyword evidence="5 9" id="KW-0560">Oxidoreductase</keyword>
<dbReference type="InterPro" id="IPR006091">
    <property type="entry name" value="Acyl-CoA_Oxase/DH_mid-dom"/>
</dbReference>
<dbReference type="InterPro" id="IPR052547">
    <property type="entry name" value="Mito_Isobutyryl-CoADH"/>
</dbReference>
<dbReference type="PANTHER" id="PTHR43831:SF1">
    <property type="entry name" value="ISOBUTYRYL-COA DEHYDROGENASE, MITOCHONDRIAL"/>
    <property type="match status" value="1"/>
</dbReference>
<dbReference type="Gene3D" id="1.10.540.10">
    <property type="entry name" value="Acyl-CoA dehydrogenase/oxidase, N-terminal domain"/>
    <property type="match status" value="1"/>
</dbReference>
<dbReference type="InterPro" id="IPR013786">
    <property type="entry name" value="AcylCoA_DH/ox_N"/>
</dbReference>
<dbReference type="EMBL" id="JBHSML010000002">
    <property type="protein sequence ID" value="MFC5515215.1"/>
    <property type="molecule type" value="Genomic_DNA"/>
</dbReference>
<dbReference type="InterPro" id="IPR009100">
    <property type="entry name" value="AcylCoA_DH/oxidase_NM_dom_sf"/>
</dbReference>
<evidence type="ECO:0000313" key="10">
    <source>
        <dbReference type="Proteomes" id="UP001596150"/>
    </source>
</evidence>
<comment type="caution">
    <text evidence="9">The sequence shown here is derived from an EMBL/GenBank/DDBJ whole genome shotgun (WGS) entry which is preliminary data.</text>
</comment>
<dbReference type="SUPFAM" id="SSF47203">
    <property type="entry name" value="Acyl-CoA dehydrogenase C-terminal domain-like"/>
    <property type="match status" value="1"/>
</dbReference>
<dbReference type="EC" id="1.-.-.-" evidence="9"/>
<evidence type="ECO:0000313" key="9">
    <source>
        <dbReference type="EMBL" id="MFC5515215.1"/>
    </source>
</evidence>
<evidence type="ECO:0000259" key="6">
    <source>
        <dbReference type="Pfam" id="PF00441"/>
    </source>
</evidence>
<organism evidence="9 10">
    <name type="scientific">Kaistia terrae</name>
    <dbReference type="NCBI Taxonomy" id="537017"/>
    <lineage>
        <taxon>Bacteria</taxon>
        <taxon>Pseudomonadati</taxon>
        <taxon>Pseudomonadota</taxon>
        <taxon>Alphaproteobacteria</taxon>
        <taxon>Hyphomicrobiales</taxon>
        <taxon>Kaistiaceae</taxon>
        <taxon>Kaistia</taxon>
    </lineage>
</organism>
<keyword evidence="10" id="KW-1185">Reference proteome</keyword>
<keyword evidence="4 5" id="KW-0274">FAD</keyword>
<dbReference type="GO" id="GO:0016491">
    <property type="term" value="F:oxidoreductase activity"/>
    <property type="evidence" value="ECO:0007669"/>
    <property type="project" value="UniProtKB-KW"/>
</dbReference>
<reference evidence="10" key="1">
    <citation type="journal article" date="2019" name="Int. J. Syst. Evol. Microbiol.">
        <title>The Global Catalogue of Microorganisms (GCM) 10K type strain sequencing project: providing services to taxonomists for standard genome sequencing and annotation.</title>
        <authorList>
            <consortium name="The Broad Institute Genomics Platform"/>
            <consortium name="The Broad Institute Genome Sequencing Center for Infectious Disease"/>
            <person name="Wu L."/>
            <person name="Ma J."/>
        </authorList>
    </citation>
    <scope>NUCLEOTIDE SEQUENCE [LARGE SCALE GENOMIC DNA]</scope>
    <source>
        <strain evidence="10">KACC 12633</strain>
    </source>
</reference>